<proteinExistence type="predicted"/>
<dbReference type="RefSeq" id="XP_038062035.1">
    <property type="nucleotide sequence ID" value="XM_038206107.1"/>
</dbReference>
<evidence type="ECO:0000256" key="3">
    <source>
        <dbReference type="ARBA" id="ARBA00022989"/>
    </source>
</evidence>
<keyword evidence="5 10" id="KW-0472">Membrane</keyword>
<feature type="transmembrane region" description="Helical" evidence="10">
    <location>
        <begin position="133"/>
        <end position="157"/>
    </location>
</feature>
<feature type="transmembrane region" description="Helical" evidence="10">
    <location>
        <begin position="55"/>
        <end position="80"/>
    </location>
</feature>
<evidence type="ECO:0000256" key="1">
    <source>
        <dbReference type="ARBA" id="ARBA00004141"/>
    </source>
</evidence>
<evidence type="ECO:0000256" key="10">
    <source>
        <dbReference type="SAM" id="Phobius"/>
    </source>
</evidence>
<dbReference type="OMA" id="MHWNDSS"/>
<dbReference type="SUPFAM" id="SSF81321">
    <property type="entry name" value="Family A G protein-coupled receptor-like"/>
    <property type="match status" value="1"/>
</dbReference>
<evidence type="ECO:0000256" key="6">
    <source>
        <dbReference type="ARBA" id="ARBA00023157"/>
    </source>
</evidence>
<protein>
    <recommendedName>
        <fullName evidence="11">G-protein coupled receptors family 1 profile domain-containing protein</fullName>
    </recommendedName>
</protein>
<keyword evidence="8" id="KW-0325">Glycoprotein</keyword>
<dbReference type="InterPro" id="IPR000276">
    <property type="entry name" value="GPCR_Rhodpsn"/>
</dbReference>
<dbReference type="AlphaFoldDB" id="A0A914ADM5"/>
<feature type="domain" description="G-protein coupled receptors family 1 profile" evidence="11">
    <location>
        <begin position="35"/>
        <end position="291"/>
    </location>
</feature>
<name>A0A914ADM5_PATMI</name>
<comment type="subcellular location">
    <subcellularLocation>
        <location evidence="1">Membrane</location>
        <topology evidence="1">Multi-pass membrane protein</topology>
    </subcellularLocation>
</comment>
<evidence type="ECO:0000256" key="8">
    <source>
        <dbReference type="ARBA" id="ARBA00023180"/>
    </source>
</evidence>
<dbReference type="InterPro" id="IPR002962">
    <property type="entry name" value="Peropsin"/>
</dbReference>
<feature type="transmembrane region" description="Helical" evidence="10">
    <location>
        <begin position="268"/>
        <end position="295"/>
    </location>
</feature>
<keyword evidence="13" id="KW-1185">Reference proteome</keyword>
<dbReference type="PROSITE" id="PS50262">
    <property type="entry name" value="G_PROTEIN_RECEP_F1_2"/>
    <property type="match status" value="1"/>
</dbReference>
<dbReference type="GeneID" id="119732547"/>
<evidence type="ECO:0000256" key="4">
    <source>
        <dbReference type="ARBA" id="ARBA00023040"/>
    </source>
</evidence>
<evidence type="ECO:0000256" key="5">
    <source>
        <dbReference type="ARBA" id="ARBA00023136"/>
    </source>
</evidence>
<keyword evidence="3 10" id="KW-1133">Transmembrane helix</keyword>
<dbReference type="RefSeq" id="XP_038062037.1">
    <property type="nucleotide sequence ID" value="XM_038206109.1"/>
</dbReference>
<dbReference type="Pfam" id="PF00001">
    <property type="entry name" value="7tm_1"/>
    <property type="match status" value="1"/>
</dbReference>
<dbReference type="PRINTS" id="PR00237">
    <property type="entry name" value="GPCRRHODOPSN"/>
</dbReference>
<evidence type="ECO:0000256" key="2">
    <source>
        <dbReference type="ARBA" id="ARBA00022692"/>
    </source>
</evidence>
<dbReference type="InterPro" id="IPR017452">
    <property type="entry name" value="GPCR_Rhodpsn_7TM"/>
</dbReference>
<keyword evidence="7" id="KW-0675">Receptor</keyword>
<dbReference type="OrthoDB" id="2105199at2759"/>
<dbReference type="EnsemblMetazoa" id="XM_038206109.1">
    <property type="protein sequence ID" value="XP_038062037.1"/>
    <property type="gene ID" value="LOC119732547"/>
</dbReference>
<dbReference type="EnsemblMetazoa" id="XM_038206107.1">
    <property type="protein sequence ID" value="XP_038062035.1"/>
    <property type="gene ID" value="LOC119732547"/>
</dbReference>
<keyword evidence="4" id="KW-0297">G-protein coupled receptor</keyword>
<dbReference type="GO" id="GO:0004930">
    <property type="term" value="F:G protein-coupled receptor activity"/>
    <property type="evidence" value="ECO:0007669"/>
    <property type="project" value="UniProtKB-KW"/>
</dbReference>
<dbReference type="InterPro" id="IPR050125">
    <property type="entry name" value="GPCR_opsins"/>
</dbReference>
<evidence type="ECO:0000313" key="12">
    <source>
        <dbReference type="EnsemblMetazoa" id="XP_038062035.1"/>
    </source>
</evidence>
<dbReference type="PANTHER" id="PTHR24240">
    <property type="entry name" value="OPSIN"/>
    <property type="match status" value="1"/>
</dbReference>
<dbReference type="Gene3D" id="1.20.1070.10">
    <property type="entry name" value="Rhodopsin 7-helix transmembrane proteins"/>
    <property type="match status" value="1"/>
</dbReference>
<dbReference type="EnsemblMetazoa" id="XM_038206110.1">
    <property type="protein sequence ID" value="XP_038062038.1"/>
    <property type="gene ID" value="LOC119732547"/>
</dbReference>
<keyword evidence="2 10" id="KW-0812">Transmembrane</keyword>
<sequence>MGDGSSPSYGESLTSGSKAGLGGLMFIQFLVGIFGNSVILYMFWKFKQLQTPSNIIFISLLIANLGMCFCIPFSAASMLAGSWLFDSAGCKFYGFASMFFGLAVIGLLACLSIDRYIVICRPSLASSLTHSHYTYMSMAAYLNAVFWAIMPIFGWAHYDEVGTSGCSVDWTRADAPYISYLFSLFMVCFVLPIVTMVFCFGRTHTVLVMRQQVQNIGSRDNLSPVNSDWANQKQVTQLGVVLIVIFILTWSPFAIVCLWGALGDPQSIPLWLATLAPFAAKCSQFLNPLMFVVLIKRFRDYAVVMLCCRTHVETIELTPSAAQDDRNEGEL</sequence>
<evidence type="ECO:0000313" key="13">
    <source>
        <dbReference type="Proteomes" id="UP000887568"/>
    </source>
</evidence>
<feature type="transmembrane region" description="Helical" evidence="10">
    <location>
        <begin position="20"/>
        <end position="43"/>
    </location>
</feature>
<dbReference type="RefSeq" id="XP_038062038.1">
    <property type="nucleotide sequence ID" value="XM_038206110.1"/>
</dbReference>
<evidence type="ECO:0000256" key="9">
    <source>
        <dbReference type="ARBA" id="ARBA00023224"/>
    </source>
</evidence>
<dbReference type="GO" id="GO:0007601">
    <property type="term" value="P:visual perception"/>
    <property type="evidence" value="ECO:0007669"/>
    <property type="project" value="InterPro"/>
</dbReference>
<feature type="transmembrane region" description="Helical" evidence="10">
    <location>
        <begin position="92"/>
        <end position="113"/>
    </location>
</feature>
<keyword evidence="9" id="KW-0807">Transducer</keyword>
<feature type="transmembrane region" description="Helical" evidence="10">
    <location>
        <begin position="238"/>
        <end position="262"/>
    </location>
</feature>
<evidence type="ECO:0000256" key="7">
    <source>
        <dbReference type="ARBA" id="ARBA00023170"/>
    </source>
</evidence>
<accession>A0A914ADM5</accession>
<keyword evidence="6" id="KW-1015">Disulfide bond</keyword>
<dbReference type="CTD" id="10692"/>
<dbReference type="PRINTS" id="PR01244">
    <property type="entry name" value="PEROPSIN"/>
</dbReference>
<organism evidence="12 13">
    <name type="scientific">Patiria miniata</name>
    <name type="common">Bat star</name>
    <name type="synonym">Asterina miniata</name>
    <dbReference type="NCBI Taxonomy" id="46514"/>
    <lineage>
        <taxon>Eukaryota</taxon>
        <taxon>Metazoa</taxon>
        <taxon>Echinodermata</taxon>
        <taxon>Eleutherozoa</taxon>
        <taxon>Asterozoa</taxon>
        <taxon>Asteroidea</taxon>
        <taxon>Valvatacea</taxon>
        <taxon>Valvatida</taxon>
        <taxon>Asterinidae</taxon>
        <taxon>Patiria</taxon>
    </lineage>
</organism>
<dbReference type="Proteomes" id="UP000887568">
    <property type="component" value="Unplaced"/>
</dbReference>
<dbReference type="GO" id="GO:0016020">
    <property type="term" value="C:membrane"/>
    <property type="evidence" value="ECO:0007669"/>
    <property type="project" value="UniProtKB-SubCell"/>
</dbReference>
<evidence type="ECO:0000259" key="11">
    <source>
        <dbReference type="PROSITE" id="PS50262"/>
    </source>
</evidence>
<feature type="transmembrane region" description="Helical" evidence="10">
    <location>
        <begin position="177"/>
        <end position="200"/>
    </location>
</feature>
<reference evidence="12" key="1">
    <citation type="submission" date="2022-11" db="UniProtKB">
        <authorList>
            <consortium name="EnsemblMetazoa"/>
        </authorList>
    </citation>
    <scope>IDENTIFICATION</scope>
</reference>